<gene>
    <name evidence="4" type="ORF">H9L22_16010</name>
</gene>
<accession>A0A7H0HAU1</accession>
<dbReference type="Proteomes" id="UP000516117">
    <property type="component" value="Chromosome"/>
</dbReference>
<keyword evidence="5" id="KW-1185">Reference proteome</keyword>
<dbReference type="InterPro" id="IPR006059">
    <property type="entry name" value="SBP"/>
</dbReference>
<sequence length="430" mass="45312">MPLTACGTTGEGADPGTTPTGGAQTTAGSAATGKDGKTFTVQTANENPALREHLEALAGNQCKAENEALPIEMLTVAQADVVQKVTLLASQGAMPAHSIAGTAMVRPDGDLGAAKLVINLSDVGALDNVLPAAVSTEEKVYGGVVSMPYQYNIEGIFYNKQIFADNGIEEPQTWDEFVAISEKLQAAGVTPISQAGAAGWPLTRVIGMYIQRNVGPEAMADIRDDKAKLTDEAYVAGAKAFADYAAKGYFGEGVSSRDMDQAQNMFLSGKAAMFYDGTWFLSAINDPDRNTIGAENVGFMPFPAVDGGKGSIDQYPANAGAPMVFSSDAYGPKTEAWVKCIAANYGQEALQSTGTISGFKVNGEVTDLSPNTAEIQERIAGIDETVLWFEALFDPKSNSLASTNMTLLVTGQMSAEDYMAQLQKSIDENR</sequence>
<evidence type="ECO:0000313" key="5">
    <source>
        <dbReference type="Proteomes" id="UP000516117"/>
    </source>
</evidence>
<protein>
    <submittedName>
        <fullName evidence="4">Extracellular solute-binding protein</fullName>
    </submittedName>
</protein>
<organism evidence="4 5">
    <name type="scientific">Tessaracoccus defluvii</name>
    <dbReference type="NCBI Taxonomy" id="1285901"/>
    <lineage>
        <taxon>Bacteria</taxon>
        <taxon>Bacillati</taxon>
        <taxon>Actinomycetota</taxon>
        <taxon>Actinomycetes</taxon>
        <taxon>Propionibacteriales</taxon>
        <taxon>Propionibacteriaceae</taxon>
        <taxon>Tessaracoccus</taxon>
    </lineage>
</organism>
<evidence type="ECO:0000256" key="2">
    <source>
        <dbReference type="ARBA" id="ARBA00022448"/>
    </source>
</evidence>
<feature type="compositionally biased region" description="Low complexity" evidence="3">
    <location>
        <begin position="7"/>
        <end position="33"/>
    </location>
</feature>
<dbReference type="KEGG" id="tdf:H9L22_16010"/>
<dbReference type="EMBL" id="CP060789">
    <property type="protein sequence ID" value="QNP57657.1"/>
    <property type="molecule type" value="Genomic_DNA"/>
</dbReference>
<evidence type="ECO:0000313" key="4">
    <source>
        <dbReference type="EMBL" id="QNP57657.1"/>
    </source>
</evidence>
<keyword evidence="2" id="KW-0813">Transport</keyword>
<dbReference type="InterPro" id="IPR050490">
    <property type="entry name" value="Bact_solute-bd_prot1"/>
</dbReference>
<evidence type="ECO:0000256" key="1">
    <source>
        <dbReference type="ARBA" id="ARBA00008520"/>
    </source>
</evidence>
<proteinExistence type="inferred from homology"/>
<feature type="region of interest" description="Disordered" evidence="3">
    <location>
        <begin position="1"/>
        <end position="35"/>
    </location>
</feature>
<evidence type="ECO:0000256" key="3">
    <source>
        <dbReference type="SAM" id="MobiDB-lite"/>
    </source>
</evidence>
<dbReference type="Gene3D" id="3.40.190.10">
    <property type="entry name" value="Periplasmic binding protein-like II"/>
    <property type="match status" value="2"/>
</dbReference>
<dbReference type="Pfam" id="PF01547">
    <property type="entry name" value="SBP_bac_1"/>
    <property type="match status" value="1"/>
</dbReference>
<comment type="similarity">
    <text evidence="1">Belongs to the bacterial solute-binding protein 1 family.</text>
</comment>
<dbReference type="AlphaFoldDB" id="A0A7H0HAU1"/>
<reference evidence="4 5" key="1">
    <citation type="submission" date="2020-08" db="EMBL/GenBank/DDBJ databases">
        <title>Genome sequence of Tessaracoccus defluvii JCM 17540T.</title>
        <authorList>
            <person name="Hyun D.-W."/>
            <person name="Bae J.-W."/>
        </authorList>
    </citation>
    <scope>NUCLEOTIDE SEQUENCE [LARGE SCALE GENOMIC DNA]</scope>
    <source>
        <strain evidence="4 5">JCM 17540</strain>
    </source>
</reference>
<dbReference type="PANTHER" id="PTHR43649:SF29">
    <property type="entry name" value="OSMOPROTECTIVE COMPOUNDS-BINDING PROTEIN GGTB"/>
    <property type="match status" value="1"/>
</dbReference>
<dbReference type="SUPFAM" id="SSF53850">
    <property type="entry name" value="Periplasmic binding protein-like II"/>
    <property type="match status" value="1"/>
</dbReference>
<name>A0A7H0HAU1_9ACTN</name>
<dbReference type="PANTHER" id="PTHR43649">
    <property type="entry name" value="ARABINOSE-BINDING PROTEIN-RELATED"/>
    <property type="match status" value="1"/>
</dbReference>